<keyword evidence="3" id="KW-1185">Reference proteome</keyword>
<protein>
    <submittedName>
        <fullName evidence="2">Uncharacterized protein</fullName>
    </submittedName>
</protein>
<reference evidence="2 3" key="1">
    <citation type="journal article" date="2015" name="Proc. Natl. Acad. Sci. U.S.A.">
        <title>The resurrection genome of Boea hygrometrica: A blueprint for survival of dehydration.</title>
        <authorList>
            <person name="Xiao L."/>
            <person name="Yang G."/>
            <person name="Zhang L."/>
            <person name="Yang X."/>
            <person name="Zhao S."/>
            <person name="Ji Z."/>
            <person name="Zhou Q."/>
            <person name="Hu M."/>
            <person name="Wang Y."/>
            <person name="Chen M."/>
            <person name="Xu Y."/>
            <person name="Jin H."/>
            <person name="Xiao X."/>
            <person name="Hu G."/>
            <person name="Bao F."/>
            <person name="Hu Y."/>
            <person name="Wan P."/>
            <person name="Li L."/>
            <person name="Deng X."/>
            <person name="Kuang T."/>
            <person name="Xiang C."/>
            <person name="Zhu J.K."/>
            <person name="Oliver M.J."/>
            <person name="He Y."/>
        </authorList>
    </citation>
    <scope>NUCLEOTIDE SEQUENCE [LARGE SCALE GENOMIC DNA]</scope>
    <source>
        <strain evidence="3">cv. XS01</strain>
    </source>
</reference>
<gene>
    <name evidence="2" type="ORF">F511_14863</name>
</gene>
<name>A0A2Z7CJK5_9LAMI</name>
<sequence length="168" mass="18574">MDAVSYPCQKRRNRFSLLKRRSSLIARGSSLKGSSLRGDRIRIRLVLLVLVVVALEECRVGVATDPDPAPESGTLLASRRLAPTSFTGKLALQRLAAVVLRIRSTTGITAPSSVCTRRPDEFITNGISSSRRSEQVHPRRRRHTTAARRRVEEAAAEEENWGREAATS</sequence>
<dbReference type="EMBL" id="KQ995312">
    <property type="protein sequence ID" value="KZV47118.1"/>
    <property type="molecule type" value="Genomic_DNA"/>
</dbReference>
<feature type="compositionally biased region" description="Basic residues" evidence="1">
    <location>
        <begin position="138"/>
        <end position="148"/>
    </location>
</feature>
<feature type="region of interest" description="Disordered" evidence="1">
    <location>
        <begin position="127"/>
        <end position="168"/>
    </location>
</feature>
<evidence type="ECO:0000256" key="1">
    <source>
        <dbReference type="SAM" id="MobiDB-lite"/>
    </source>
</evidence>
<evidence type="ECO:0000313" key="3">
    <source>
        <dbReference type="Proteomes" id="UP000250235"/>
    </source>
</evidence>
<evidence type="ECO:0000313" key="2">
    <source>
        <dbReference type="EMBL" id="KZV47118.1"/>
    </source>
</evidence>
<dbReference type="Proteomes" id="UP000250235">
    <property type="component" value="Unassembled WGS sequence"/>
</dbReference>
<proteinExistence type="predicted"/>
<accession>A0A2Z7CJK5</accession>
<organism evidence="2 3">
    <name type="scientific">Dorcoceras hygrometricum</name>
    <dbReference type="NCBI Taxonomy" id="472368"/>
    <lineage>
        <taxon>Eukaryota</taxon>
        <taxon>Viridiplantae</taxon>
        <taxon>Streptophyta</taxon>
        <taxon>Embryophyta</taxon>
        <taxon>Tracheophyta</taxon>
        <taxon>Spermatophyta</taxon>
        <taxon>Magnoliopsida</taxon>
        <taxon>eudicotyledons</taxon>
        <taxon>Gunneridae</taxon>
        <taxon>Pentapetalae</taxon>
        <taxon>asterids</taxon>
        <taxon>lamiids</taxon>
        <taxon>Lamiales</taxon>
        <taxon>Gesneriaceae</taxon>
        <taxon>Didymocarpoideae</taxon>
        <taxon>Trichosporeae</taxon>
        <taxon>Loxocarpinae</taxon>
        <taxon>Dorcoceras</taxon>
    </lineage>
</organism>
<dbReference type="AlphaFoldDB" id="A0A2Z7CJK5"/>